<evidence type="ECO:0000256" key="5">
    <source>
        <dbReference type="ARBA" id="ARBA00022692"/>
    </source>
</evidence>
<organism evidence="10 11">
    <name type="scientific">Ramlibacter agri</name>
    <dbReference type="NCBI Taxonomy" id="2728837"/>
    <lineage>
        <taxon>Bacteria</taxon>
        <taxon>Pseudomonadati</taxon>
        <taxon>Pseudomonadota</taxon>
        <taxon>Betaproteobacteria</taxon>
        <taxon>Burkholderiales</taxon>
        <taxon>Comamonadaceae</taxon>
        <taxon>Ramlibacter</taxon>
    </lineage>
</organism>
<evidence type="ECO:0000256" key="1">
    <source>
        <dbReference type="ARBA" id="ARBA00004651"/>
    </source>
</evidence>
<dbReference type="PROSITE" id="PS00216">
    <property type="entry name" value="SUGAR_TRANSPORT_1"/>
    <property type="match status" value="1"/>
</dbReference>
<keyword evidence="4" id="KW-1003">Cell membrane</keyword>
<dbReference type="GO" id="GO:0005886">
    <property type="term" value="C:plasma membrane"/>
    <property type="evidence" value="ECO:0007669"/>
    <property type="project" value="UniProtKB-SubCell"/>
</dbReference>
<dbReference type="InterPro" id="IPR004812">
    <property type="entry name" value="Efflux_drug-R_Bcr/CmlA"/>
</dbReference>
<feature type="transmembrane region" description="Helical" evidence="8">
    <location>
        <begin position="134"/>
        <end position="158"/>
    </location>
</feature>
<dbReference type="NCBIfam" id="TIGR00710">
    <property type="entry name" value="efflux_Bcr_CflA"/>
    <property type="match status" value="1"/>
</dbReference>
<evidence type="ECO:0000256" key="2">
    <source>
        <dbReference type="ARBA" id="ARBA00006236"/>
    </source>
</evidence>
<evidence type="ECO:0000256" key="6">
    <source>
        <dbReference type="ARBA" id="ARBA00022989"/>
    </source>
</evidence>
<evidence type="ECO:0000256" key="8">
    <source>
        <dbReference type="RuleBase" id="RU365088"/>
    </source>
</evidence>
<dbReference type="InterPro" id="IPR036259">
    <property type="entry name" value="MFS_trans_sf"/>
</dbReference>
<dbReference type="PANTHER" id="PTHR23502:SF132">
    <property type="entry name" value="POLYAMINE TRANSPORTER 2-RELATED"/>
    <property type="match status" value="1"/>
</dbReference>
<keyword evidence="6 8" id="KW-1133">Transmembrane helix</keyword>
<feature type="transmembrane region" description="Helical" evidence="8">
    <location>
        <begin position="309"/>
        <end position="332"/>
    </location>
</feature>
<keyword evidence="7 8" id="KW-0472">Membrane</keyword>
<dbReference type="InterPro" id="IPR020846">
    <property type="entry name" value="MFS_dom"/>
</dbReference>
<gene>
    <name evidence="10" type="ORF">HHL11_11875</name>
</gene>
<sequence length="407" mass="41423">MSSTKSSLRLAVVLGLLTAIGPSGIDMYLPALPAISTGLGASAQATQASLMAFYLALGAGQLVAGPLSDQWGRRPPVLAGLALFIAASLGCALAPDIHWLVAFRLLQGLGACASMVTPRAVVRDLHAGAEAARLLSLLMTVYTVSPILAPLAGSVVAAASGWRAVFWVLAAVGATGVALVAFALPESRPRHARQAAGLGTALRGYGALLRDRRFLAPALLASSSLAAFFVYVANSSFVFTGHYGLSGRTYALLFALNAVGFVAGTSFGPRLTARIGPARSLRLAVAVQAGSVALLTVCIALGVDSLALLVLLLALTYGLNSLVVPSCFVLAMQDHPQLAGSASALIGTFNFAGGALAMAIAAPFMDGKPLSMVLAVAACCAVALAISWRMDAGAQRMPGADALLGRR</sequence>
<dbReference type="GO" id="GO:0042910">
    <property type="term" value="F:xenobiotic transmembrane transporter activity"/>
    <property type="evidence" value="ECO:0007669"/>
    <property type="project" value="InterPro"/>
</dbReference>
<feature type="transmembrane region" description="Helical" evidence="8">
    <location>
        <begin position="77"/>
        <end position="95"/>
    </location>
</feature>
<evidence type="ECO:0000313" key="11">
    <source>
        <dbReference type="Proteomes" id="UP000541185"/>
    </source>
</evidence>
<feature type="transmembrane region" description="Helical" evidence="8">
    <location>
        <begin position="283"/>
        <end position="303"/>
    </location>
</feature>
<dbReference type="Proteomes" id="UP000541185">
    <property type="component" value="Unassembled WGS sequence"/>
</dbReference>
<dbReference type="Gene3D" id="1.20.1720.10">
    <property type="entry name" value="Multidrug resistance protein D"/>
    <property type="match status" value="1"/>
</dbReference>
<feature type="transmembrane region" description="Helical" evidence="8">
    <location>
        <begin position="48"/>
        <end position="65"/>
    </location>
</feature>
<keyword evidence="3 8" id="KW-0813">Transport</keyword>
<feature type="transmembrane region" description="Helical" evidence="8">
    <location>
        <begin position="370"/>
        <end position="388"/>
    </location>
</feature>
<comment type="similarity">
    <text evidence="2 8">Belongs to the major facilitator superfamily. Bcr/CmlA family.</text>
</comment>
<dbReference type="EMBL" id="JABBFX010000001">
    <property type="protein sequence ID" value="NML44453.1"/>
    <property type="molecule type" value="Genomic_DNA"/>
</dbReference>
<feature type="domain" description="Major facilitator superfamily (MFS) profile" evidence="9">
    <location>
        <begin position="7"/>
        <end position="395"/>
    </location>
</feature>
<evidence type="ECO:0000256" key="4">
    <source>
        <dbReference type="ARBA" id="ARBA00022475"/>
    </source>
</evidence>
<dbReference type="PANTHER" id="PTHR23502">
    <property type="entry name" value="MAJOR FACILITATOR SUPERFAMILY"/>
    <property type="match status" value="1"/>
</dbReference>
<dbReference type="AlphaFoldDB" id="A0A848H7E4"/>
<feature type="transmembrane region" description="Helical" evidence="8">
    <location>
        <begin position="164"/>
        <end position="184"/>
    </location>
</feature>
<evidence type="ECO:0000256" key="7">
    <source>
        <dbReference type="ARBA" id="ARBA00023136"/>
    </source>
</evidence>
<name>A0A848H7E4_9BURK</name>
<reference evidence="10 11" key="1">
    <citation type="submission" date="2020-04" db="EMBL/GenBank/DDBJ databases">
        <title>Ramlibacter sp. G-1-2-2 isolated from soil.</title>
        <authorList>
            <person name="Dahal R.H."/>
        </authorList>
    </citation>
    <scope>NUCLEOTIDE SEQUENCE [LARGE SCALE GENOMIC DNA]</scope>
    <source>
        <strain evidence="10 11">G-1-2-2</strain>
    </source>
</reference>
<dbReference type="GO" id="GO:1990961">
    <property type="term" value="P:xenobiotic detoxification by transmembrane export across the plasma membrane"/>
    <property type="evidence" value="ECO:0007669"/>
    <property type="project" value="InterPro"/>
</dbReference>
<accession>A0A848H7E4</accession>
<feature type="transmembrane region" description="Helical" evidence="8">
    <location>
        <begin position="214"/>
        <end position="232"/>
    </location>
</feature>
<dbReference type="InterPro" id="IPR011701">
    <property type="entry name" value="MFS"/>
</dbReference>
<keyword evidence="8" id="KW-0997">Cell inner membrane</keyword>
<dbReference type="RefSeq" id="WP_169418580.1">
    <property type="nucleotide sequence ID" value="NZ_JABBFX010000001.1"/>
</dbReference>
<dbReference type="PROSITE" id="PS50850">
    <property type="entry name" value="MFS"/>
    <property type="match status" value="1"/>
</dbReference>
<evidence type="ECO:0000313" key="10">
    <source>
        <dbReference type="EMBL" id="NML44453.1"/>
    </source>
</evidence>
<comment type="subcellular location">
    <subcellularLocation>
        <location evidence="8">Cell inner membrane</location>
        <topology evidence="8">Multi-pass membrane protein</topology>
    </subcellularLocation>
    <subcellularLocation>
        <location evidence="1">Cell membrane</location>
        <topology evidence="1">Multi-pass membrane protein</topology>
    </subcellularLocation>
</comment>
<keyword evidence="11" id="KW-1185">Reference proteome</keyword>
<keyword evidence="5 8" id="KW-0812">Transmembrane</keyword>
<dbReference type="InterPro" id="IPR005829">
    <property type="entry name" value="Sugar_transporter_CS"/>
</dbReference>
<evidence type="ECO:0000256" key="3">
    <source>
        <dbReference type="ARBA" id="ARBA00022448"/>
    </source>
</evidence>
<evidence type="ECO:0000259" key="9">
    <source>
        <dbReference type="PROSITE" id="PS50850"/>
    </source>
</evidence>
<dbReference type="SUPFAM" id="SSF103473">
    <property type="entry name" value="MFS general substrate transporter"/>
    <property type="match status" value="1"/>
</dbReference>
<dbReference type="CDD" id="cd17320">
    <property type="entry name" value="MFS_MdfA_MDR_like"/>
    <property type="match status" value="1"/>
</dbReference>
<comment type="caution">
    <text evidence="10">The sequence shown here is derived from an EMBL/GenBank/DDBJ whole genome shotgun (WGS) entry which is preliminary data.</text>
</comment>
<feature type="transmembrane region" description="Helical" evidence="8">
    <location>
        <begin position="101"/>
        <end position="122"/>
    </location>
</feature>
<feature type="transmembrane region" description="Helical" evidence="8">
    <location>
        <begin position="344"/>
        <end position="364"/>
    </location>
</feature>
<protein>
    <recommendedName>
        <fullName evidence="8">Bcr/CflA family efflux transporter</fullName>
    </recommendedName>
</protein>
<dbReference type="Pfam" id="PF07690">
    <property type="entry name" value="MFS_1"/>
    <property type="match status" value="1"/>
</dbReference>
<proteinExistence type="inferred from homology"/>
<comment type="caution">
    <text evidence="8">Lacks conserved residue(s) required for the propagation of feature annotation.</text>
</comment>
<feature type="transmembrane region" description="Helical" evidence="8">
    <location>
        <begin position="252"/>
        <end position="271"/>
    </location>
</feature>